<dbReference type="STRING" id="526218.Sterm_0716"/>
<organism evidence="5 6">
    <name type="scientific">Sebaldella termitidis (strain ATCC 33386 / NCTC 11300)</name>
    <dbReference type="NCBI Taxonomy" id="526218"/>
    <lineage>
        <taxon>Bacteria</taxon>
        <taxon>Fusobacteriati</taxon>
        <taxon>Fusobacteriota</taxon>
        <taxon>Fusobacteriia</taxon>
        <taxon>Fusobacteriales</taxon>
        <taxon>Leptotrichiaceae</taxon>
        <taxon>Sebaldella</taxon>
    </lineage>
</organism>
<accession>D1AQ10</accession>
<dbReference type="PANTHER" id="PTHR10412:SF11">
    <property type="entry name" value="MANNOSYL-OLIGOSACCHARIDE GLUCOSIDASE"/>
    <property type="match status" value="1"/>
</dbReference>
<feature type="domain" description="Mannosylglycerate hydrolase MGH1-like glycoside hydrolase" evidence="4">
    <location>
        <begin position="241"/>
        <end position="550"/>
    </location>
</feature>
<dbReference type="InterPro" id="IPR012341">
    <property type="entry name" value="6hp_glycosidase-like_sf"/>
</dbReference>
<dbReference type="HOGENOM" id="CLU_030429_0_0_0"/>
<reference evidence="6" key="1">
    <citation type="submission" date="2009-09" db="EMBL/GenBank/DDBJ databases">
        <title>The complete chromosome of Sebaldella termitidis ATCC 33386.</title>
        <authorList>
            <consortium name="US DOE Joint Genome Institute (JGI-PGF)"/>
            <person name="Lucas S."/>
            <person name="Copeland A."/>
            <person name="Lapidus A."/>
            <person name="Glavina del Rio T."/>
            <person name="Dalin E."/>
            <person name="Tice H."/>
            <person name="Bruce D."/>
            <person name="Goodwin L."/>
            <person name="Pitluck S."/>
            <person name="Kyrpides N."/>
            <person name="Mavromatis K."/>
            <person name="Ivanova N."/>
            <person name="Mikhailova N."/>
            <person name="Sims D."/>
            <person name="Meincke L."/>
            <person name="Brettin T."/>
            <person name="Detter J.C."/>
            <person name="Han C."/>
            <person name="Larimer F."/>
            <person name="Land M."/>
            <person name="Hauser L."/>
            <person name="Markowitz V."/>
            <person name="Cheng J.F."/>
            <person name="Hugenholtz P."/>
            <person name="Woyke T."/>
            <person name="Wu D."/>
            <person name="Eisen J.A."/>
        </authorList>
    </citation>
    <scope>NUCLEOTIDE SEQUENCE [LARGE SCALE GENOMIC DNA]</scope>
    <source>
        <strain evidence="6">ATCC 33386 / NCTC 11300</strain>
    </source>
</reference>
<name>D1AQ10_SEBTE</name>
<dbReference type="Gene3D" id="1.50.10.10">
    <property type="match status" value="1"/>
</dbReference>
<sequence>MKINIENISFSRYGSFLSVSYYKEEKELGKGLYIRNIRGGDEDSGDFLLAEMLEDGVLVNYGIDMEPERLKLTGKKGEIELIISEKNEIRIRGKNCSLRLTLNNQSYDHIISHENNNWEFNSYSKHIKSMFVPLSGKTVITAPWNEERSEKVQAEICGESFECVLHFYKSVYLPKEKYKDFDLSLEEIKKEFSAWLESFPVPVKYKEENALAAYVLWNNTVYSEGVLTHDAVYMSKNWMTNIWSWDNCFVAMALIENHPELAWAQLEAFYSLQDESGLFPDYINDRYASFSCCKPPVHGWAVKYMYEKNPEFFKDKLEMIYNMLSGWTNFWLTYRTHKNDPIPKYYHGNDSGWDNSTVFHDGGPLESPDLISFLILQMNYLSELAKELSLNDKTEFWKNKSNEFLKILINEFWNGEKFISKKIENNKKIPVTKGDSLISYIPLILGKLLPENISDKMISGLKEDGRFLTDYGLATESLKSPFYNSDGYWRGPIWAPVMMLMTDALYRTGEIEFSKELSARYLNLVHTGGLAENFDAKTGKGLRDKGFAWTSAVFLILNNSFERTNE</sequence>
<dbReference type="EMBL" id="CP001739">
    <property type="protein sequence ID" value="ACZ07588.1"/>
    <property type="molecule type" value="Genomic_DNA"/>
</dbReference>
<dbReference type="SUPFAM" id="SSF48208">
    <property type="entry name" value="Six-hairpin glycosidases"/>
    <property type="match status" value="1"/>
</dbReference>
<dbReference type="GO" id="GO:0004573">
    <property type="term" value="F:Glc3Man9GlcNAc2 oligosaccharide glucosidase activity"/>
    <property type="evidence" value="ECO:0007669"/>
    <property type="project" value="InterPro"/>
</dbReference>
<dbReference type="eggNOG" id="COG3408">
    <property type="taxonomic scope" value="Bacteria"/>
</dbReference>
<evidence type="ECO:0000256" key="3">
    <source>
        <dbReference type="ARBA" id="ARBA00023295"/>
    </source>
</evidence>
<dbReference type="InterPro" id="IPR008928">
    <property type="entry name" value="6-hairpin_glycosidase_sf"/>
</dbReference>
<dbReference type="AlphaFoldDB" id="D1AQ10"/>
<evidence type="ECO:0000313" key="5">
    <source>
        <dbReference type="EMBL" id="ACZ07588.1"/>
    </source>
</evidence>
<dbReference type="Proteomes" id="UP000000845">
    <property type="component" value="Chromosome"/>
</dbReference>
<evidence type="ECO:0000259" key="4">
    <source>
        <dbReference type="Pfam" id="PF22422"/>
    </source>
</evidence>
<evidence type="ECO:0000256" key="1">
    <source>
        <dbReference type="ARBA" id="ARBA00010833"/>
    </source>
</evidence>
<keyword evidence="3" id="KW-0326">Glycosidase</keyword>
<dbReference type="PANTHER" id="PTHR10412">
    <property type="entry name" value="MANNOSYL-OLIGOSACCHARIDE GLUCOSIDASE"/>
    <property type="match status" value="1"/>
</dbReference>
<proteinExistence type="inferred from homology"/>
<comment type="similarity">
    <text evidence="1">Belongs to the glycosyl hydrolase 63 family.</text>
</comment>
<evidence type="ECO:0000256" key="2">
    <source>
        <dbReference type="ARBA" id="ARBA00022801"/>
    </source>
</evidence>
<dbReference type="Pfam" id="PF22422">
    <property type="entry name" value="MGH1-like_GH"/>
    <property type="match status" value="1"/>
</dbReference>
<reference evidence="5 6" key="2">
    <citation type="journal article" date="2010" name="Stand. Genomic Sci.">
        <title>Complete genome sequence of Sebaldella termitidis type strain (NCTC 11300).</title>
        <authorList>
            <person name="Harmon-Smith M."/>
            <person name="Celia L."/>
            <person name="Chertkov O."/>
            <person name="Lapidus A."/>
            <person name="Copeland A."/>
            <person name="Glavina Del Rio T."/>
            <person name="Nolan M."/>
            <person name="Lucas S."/>
            <person name="Tice H."/>
            <person name="Cheng J.F."/>
            <person name="Han C."/>
            <person name="Detter J.C."/>
            <person name="Bruce D."/>
            <person name="Goodwin L."/>
            <person name="Pitluck S."/>
            <person name="Pati A."/>
            <person name="Liolios K."/>
            <person name="Ivanova N."/>
            <person name="Mavromatis K."/>
            <person name="Mikhailova N."/>
            <person name="Chen A."/>
            <person name="Palaniappan K."/>
            <person name="Land M."/>
            <person name="Hauser L."/>
            <person name="Chang Y.J."/>
            <person name="Jeffries C.D."/>
            <person name="Brettin T."/>
            <person name="Goker M."/>
            <person name="Beck B."/>
            <person name="Bristow J."/>
            <person name="Eisen J.A."/>
            <person name="Markowitz V."/>
            <person name="Hugenholtz P."/>
            <person name="Kyrpides N.C."/>
            <person name="Klenk H.P."/>
            <person name="Chen F."/>
        </authorList>
    </citation>
    <scope>NUCLEOTIDE SEQUENCE [LARGE SCALE GENOMIC DNA]</scope>
    <source>
        <strain evidence="6">ATCC 33386 / NCTC 11300</strain>
    </source>
</reference>
<dbReference type="KEGG" id="str:Sterm_0716"/>
<protein>
    <recommendedName>
        <fullName evidence="4">Mannosylglycerate hydrolase MGH1-like glycoside hydrolase domain-containing protein</fullName>
    </recommendedName>
</protein>
<keyword evidence="6" id="KW-1185">Reference proteome</keyword>
<dbReference type="InterPro" id="IPR004888">
    <property type="entry name" value="Glycoside_hydrolase_63"/>
</dbReference>
<dbReference type="GO" id="GO:0009311">
    <property type="term" value="P:oligosaccharide metabolic process"/>
    <property type="evidence" value="ECO:0007669"/>
    <property type="project" value="InterPro"/>
</dbReference>
<gene>
    <name evidence="5" type="ordered locus">Sterm_0716</name>
</gene>
<keyword evidence="2" id="KW-0378">Hydrolase</keyword>
<evidence type="ECO:0000313" key="6">
    <source>
        <dbReference type="Proteomes" id="UP000000845"/>
    </source>
</evidence>
<dbReference type="CAZy" id="GH63">
    <property type="family name" value="Glycoside Hydrolase Family 63"/>
</dbReference>
<dbReference type="InterPro" id="IPR054491">
    <property type="entry name" value="MGH1-like_GH"/>
</dbReference>
<dbReference type="GO" id="GO:0006487">
    <property type="term" value="P:protein N-linked glycosylation"/>
    <property type="evidence" value="ECO:0007669"/>
    <property type="project" value="TreeGrafter"/>
</dbReference>